<evidence type="ECO:0000256" key="1">
    <source>
        <dbReference type="SAM" id="MobiDB-lite"/>
    </source>
</evidence>
<name>A0A9N9DG86_9GLOM</name>
<dbReference type="AlphaFoldDB" id="A0A9N9DG86"/>
<feature type="compositionally biased region" description="Polar residues" evidence="1">
    <location>
        <begin position="75"/>
        <end position="90"/>
    </location>
</feature>
<sequence>MTESEKTKKGRKKGKTQDTRSKNGNMENESQVPISELENTGLKENRVQEALTDSSSLNTSWADNSEVTYEKGDSLCQSNSTEKSFFSSNGRSEDLMVDQIEGSGTNPDNVMSDVGSGDSERTIEMDLDTLRIEEEKSNKLTEEKDKP</sequence>
<evidence type="ECO:0000313" key="3">
    <source>
        <dbReference type="Proteomes" id="UP000789739"/>
    </source>
</evidence>
<protein>
    <submittedName>
        <fullName evidence="2">654_t:CDS:1</fullName>
    </submittedName>
</protein>
<dbReference type="EMBL" id="CAJVPI010002161">
    <property type="protein sequence ID" value="CAG8637195.1"/>
    <property type="molecule type" value="Genomic_DNA"/>
</dbReference>
<evidence type="ECO:0000313" key="2">
    <source>
        <dbReference type="EMBL" id="CAG8637195.1"/>
    </source>
</evidence>
<organism evidence="2 3">
    <name type="scientific">Paraglomus brasilianum</name>
    <dbReference type="NCBI Taxonomy" id="144538"/>
    <lineage>
        <taxon>Eukaryota</taxon>
        <taxon>Fungi</taxon>
        <taxon>Fungi incertae sedis</taxon>
        <taxon>Mucoromycota</taxon>
        <taxon>Glomeromycotina</taxon>
        <taxon>Glomeromycetes</taxon>
        <taxon>Paraglomerales</taxon>
        <taxon>Paraglomeraceae</taxon>
        <taxon>Paraglomus</taxon>
    </lineage>
</organism>
<feature type="compositionally biased region" description="Basic and acidic residues" evidence="1">
    <location>
        <begin position="118"/>
        <end position="147"/>
    </location>
</feature>
<dbReference type="OrthoDB" id="10592189at2759"/>
<feature type="compositionally biased region" description="Polar residues" evidence="1">
    <location>
        <begin position="51"/>
        <end position="67"/>
    </location>
</feature>
<comment type="caution">
    <text evidence="2">The sequence shown here is derived from an EMBL/GenBank/DDBJ whole genome shotgun (WGS) entry which is preliminary data.</text>
</comment>
<accession>A0A9N9DG86</accession>
<keyword evidence="3" id="KW-1185">Reference proteome</keyword>
<reference evidence="2" key="1">
    <citation type="submission" date="2021-06" db="EMBL/GenBank/DDBJ databases">
        <authorList>
            <person name="Kallberg Y."/>
            <person name="Tangrot J."/>
            <person name="Rosling A."/>
        </authorList>
    </citation>
    <scope>NUCLEOTIDE SEQUENCE</scope>
    <source>
        <strain evidence="2">BR232B</strain>
    </source>
</reference>
<feature type="compositionally biased region" description="Polar residues" evidence="1">
    <location>
        <begin position="22"/>
        <end position="33"/>
    </location>
</feature>
<feature type="region of interest" description="Disordered" evidence="1">
    <location>
        <begin position="1"/>
        <end position="147"/>
    </location>
</feature>
<dbReference type="Proteomes" id="UP000789739">
    <property type="component" value="Unassembled WGS sequence"/>
</dbReference>
<proteinExistence type="predicted"/>
<feature type="non-terminal residue" evidence="2">
    <location>
        <position position="147"/>
    </location>
</feature>
<gene>
    <name evidence="2" type="ORF">PBRASI_LOCUS9575</name>
</gene>